<name>A0ABD2X000_9HYME</name>
<evidence type="ECO:0000313" key="1">
    <source>
        <dbReference type="EMBL" id="KAL3398097.1"/>
    </source>
</evidence>
<protein>
    <submittedName>
        <fullName evidence="1">Uncharacterized protein</fullName>
    </submittedName>
</protein>
<reference evidence="1 2" key="1">
    <citation type="journal article" date="2024" name="bioRxiv">
        <title>A reference genome for Trichogramma kaykai: A tiny desert-dwelling parasitoid wasp with competing sex-ratio distorters.</title>
        <authorList>
            <person name="Culotta J."/>
            <person name="Lindsey A.R."/>
        </authorList>
    </citation>
    <scope>NUCLEOTIDE SEQUENCE [LARGE SCALE GENOMIC DNA]</scope>
    <source>
        <strain evidence="1 2">KSX58</strain>
    </source>
</reference>
<comment type="caution">
    <text evidence="1">The sequence shown here is derived from an EMBL/GenBank/DDBJ whole genome shotgun (WGS) entry which is preliminary data.</text>
</comment>
<organism evidence="1 2">
    <name type="scientific">Trichogramma kaykai</name>
    <dbReference type="NCBI Taxonomy" id="54128"/>
    <lineage>
        <taxon>Eukaryota</taxon>
        <taxon>Metazoa</taxon>
        <taxon>Ecdysozoa</taxon>
        <taxon>Arthropoda</taxon>
        <taxon>Hexapoda</taxon>
        <taxon>Insecta</taxon>
        <taxon>Pterygota</taxon>
        <taxon>Neoptera</taxon>
        <taxon>Endopterygota</taxon>
        <taxon>Hymenoptera</taxon>
        <taxon>Apocrita</taxon>
        <taxon>Proctotrupomorpha</taxon>
        <taxon>Chalcidoidea</taxon>
        <taxon>Trichogrammatidae</taxon>
        <taxon>Trichogramma</taxon>
    </lineage>
</organism>
<keyword evidence="2" id="KW-1185">Reference proteome</keyword>
<gene>
    <name evidence="1" type="ORF">TKK_008308</name>
</gene>
<sequence>MLNNTVDAEEEALRLLEEVQKLETGNILDLKTEIPDADPQQYEIYYDDFLSYPENGPVPEWYQKQVVL</sequence>
<proteinExistence type="predicted"/>
<accession>A0ABD2X000</accession>
<dbReference type="EMBL" id="JBJJXI010000060">
    <property type="protein sequence ID" value="KAL3398097.1"/>
    <property type="molecule type" value="Genomic_DNA"/>
</dbReference>
<dbReference type="Proteomes" id="UP001627154">
    <property type="component" value="Unassembled WGS sequence"/>
</dbReference>
<dbReference type="AlphaFoldDB" id="A0ABD2X000"/>
<evidence type="ECO:0000313" key="2">
    <source>
        <dbReference type="Proteomes" id="UP001627154"/>
    </source>
</evidence>